<accession>A0A0C2MPT3</accession>
<evidence type="ECO:0000259" key="2">
    <source>
        <dbReference type="Pfam" id="PF00079"/>
    </source>
</evidence>
<sequence>MSVERVNEITSAILNEIYSPHDSTGNIAFSALNLYVLLGAINFGLKGKCYRQLGDLLGERFEGLFFDTWRSSKTAQKWFYLQKLSEQLSTSNSAIFHSCHLYDRYKLISTIIFDLYKIYINFENKVRSSRQMNEWIYQLTNGSTGKIFSIDMMSEYNIILFNALSFQVDWRTNFQSESTETELFYDDQGQSLTVAMMNQRSYNRVYDLSYRNFSILFKPLNQQGLYSAIILPNEGYTIADVLPSLEVFSQIYSV</sequence>
<protein>
    <submittedName>
        <fullName evidence="3">Antithrombin-III</fullName>
    </submittedName>
</protein>
<feature type="domain" description="Serpin" evidence="2">
    <location>
        <begin position="7"/>
        <end position="245"/>
    </location>
</feature>
<dbReference type="InterPro" id="IPR000215">
    <property type="entry name" value="Serpin_fam"/>
</dbReference>
<dbReference type="Gene3D" id="3.30.497.10">
    <property type="entry name" value="Antithrombin, subunit I, domain 2"/>
    <property type="match status" value="1"/>
</dbReference>
<dbReference type="GO" id="GO:0004867">
    <property type="term" value="F:serine-type endopeptidase inhibitor activity"/>
    <property type="evidence" value="ECO:0007669"/>
    <property type="project" value="InterPro"/>
</dbReference>
<name>A0A0C2MPT3_THEKT</name>
<evidence type="ECO:0000256" key="1">
    <source>
        <dbReference type="ARBA" id="ARBA00009500"/>
    </source>
</evidence>
<dbReference type="InterPro" id="IPR036186">
    <property type="entry name" value="Serpin_sf"/>
</dbReference>
<dbReference type="InterPro" id="IPR042185">
    <property type="entry name" value="Serpin_sf_2"/>
</dbReference>
<dbReference type="AlphaFoldDB" id="A0A0C2MPT3"/>
<proteinExistence type="inferred from homology"/>
<dbReference type="Pfam" id="PF00079">
    <property type="entry name" value="Serpin"/>
    <property type="match status" value="1"/>
</dbReference>
<dbReference type="PANTHER" id="PTHR11461">
    <property type="entry name" value="SERINE PROTEASE INHIBITOR, SERPIN"/>
    <property type="match status" value="1"/>
</dbReference>
<reference evidence="3 4" key="1">
    <citation type="journal article" date="2014" name="Genome Biol. Evol.">
        <title>The genome of the myxosporean Thelohanellus kitauei shows adaptations to nutrient acquisition within its fish host.</title>
        <authorList>
            <person name="Yang Y."/>
            <person name="Xiong J."/>
            <person name="Zhou Z."/>
            <person name="Huo F."/>
            <person name="Miao W."/>
            <person name="Ran C."/>
            <person name="Liu Y."/>
            <person name="Zhang J."/>
            <person name="Feng J."/>
            <person name="Wang M."/>
            <person name="Wang M."/>
            <person name="Wang L."/>
            <person name="Yao B."/>
        </authorList>
    </citation>
    <scope>NUCLEOTIDE SEQUENCE [LARGE SCALE GENOMIC DNA]</scope>
    <source>
        <strain evidence="3">Wuqing</strain>
    </source>
</reference>
<organism evidence="3 4">
    <name type="scientific">Thelohanellus kitauei</name>
    <name type="common">Myxosporean</name>
    <dbReference type="NCBI Taxonomy" id="669202"/>
    <lineage>
        <taxon>Eukaryota</taxon>
        <taxon>Metazoa</taxon>
        <taxon>Cnidaria</taxon>
        <taxon>Myxozoa</taxon>
        <taxon>Myxosporea</taxon>
        <taxon>Bivalvulida</taxon>
        <taxon>Platysporina</taxon>
        <taxon>Myxobolidae</taxon>
        <taxon>Thelohanellus</taxon>
    </lineage>
</organism>
<dbReference type="SUPFAM" id="SSF56574">
    <property type="entry name" value="Serpins"/>
    <property type="match status" value="1"/>
</dbReference>
<evidence type="ECO:0000313" key="3">
    <source>
        <dbReference type="EMBL" id="KII66365.1"/>
    </source>
</evidence>
<comment type="caution">
    <text evidence="3">The sequence shown here is derived from an EMBL/GenBank/DDBJ whole genome shotgun (WGS) entry which is preliminary data.</text>
</comment>
<dbReference type="InterPro" id="IPR042178">
    <property type="entry name" value="Serpin_sf_1"/>
</dbReference>
<evidence type="ECO:0000313" key="4">
    <source>
        <dbReference type="Proteomes" id="UP000031668"/>
    </source>
</evidence>
<dbReference type="PANTHER" id="PTHR11461:SF211">
    <property type="entry name" value="GH10112P-RELATED"/>
    <property type="match status" value="1"/>
</dbReference>
<dbReference type="EMBL" id="JWZT01003547">
    <property type="protein sequence ID" value="KII66365.1"/>
    <property type="molecule type" value="Genomic_DNA"/>
</dbReference>
<keyword evidence="4" id="KW-1185">Reference proteome</keyword>
<gene>
    <name evidence="3" type="ORF">RF11_13599</name>
</gene>
<dbReference type="OrthoDB" id="5966977at2759"/>
<dbReference type="Proteomes" id="UP000031668">
    <property type="component" value="Unassembled WGS sequence"/>
</dbReference>
<dbReference type="Gene3D" id="2.30.39.10">
    <property type="entry name" value="Alpha-1-antitrypsin, domain 1"/>
    <property type="match status" value="1"/>
</dbReference>
<dbReference type="InterPro" id="IPR023796">
    <property type="entry name" value="Serpin_dom"/>
</dbReference>
<dbReference type="GO" id="GO:0005615">
    <property type="term" value="C:extracellular space"/>
    <property type="evidence" value="ECO:0007669"/>
    <property type="project" value="InterPro"/>
</dbReference>
<comment type="similarity">
    <text evidence="1">Belongs to the serpin family.</text>
</comment>